<dbReference type="PANTHER" id="PTHR12709:SF1">
    <property type="entry name" value="DNA-DIRECTED RNA POLYMERASE III SUBUNIT RPC8"/>
    <property type="match status" value="1"/>
</dbReference>
<evidence type="ECO:0000313" key="5">
    <source>
        <dbReference type="EMBL" id="KAJ8752012.1"/>
    </source>
</evidence>
<evidence type="ECO:0000256" key="1">
    <source>
        <dbReference type="ARBA" id="ARBA00004123"/>
    </source>
</evidence>
<evidence type="ECO:0000313" key="6">
    <source>
        <dbReference type="Proteomes" id="UP001159364"/>
    </source>
</evidence>
<gene>
    <name evidence="5" type="ORF">K2173_001038</name>
</gene>
<dbReference type="InterPro" id="IPR036898">
    <property type="entry name" value="RNA_pol_Rpb7-like_N_sf"/>
</dbReference>
<dbReference type="SUPFAM" id="SSF88798">
    <property type="entry name" value="N-terminal, heterodimerisation domain of RBP7 (RpoE)"/>
    <property type="match status" value="1"/>
</dbReference>
<dbReference type="AlphaFoldDB" id="A0AAV8SIE4"/>
<dbReference type="Proteomes" id="UP001159364">
    <property type="component" value="Linkage Group LG10"/>
</dbReference>
<dbReference type="GO" id="GO:0006384">
    <property type="term" value="P:transcription initiation at RNA polymerase III promoter"/>
    <property type="evidence" value="ECO:0007669"/>
    <property type="project" value="TreeGrafter"/>
</dbReference>
<dbReference type="InterPro" id="IPR045113">
    <property type="entry name" value="Rpb7-like"/>
</dbReference>
<keyword evidence="3 4" id="KW-0804">Transcription</keyword>
<reference evidence="5 6" key="1">
    <citation type="submission" date="2021-09" db="EMBL/GenBank/DDBJ databases">
        <title>Genomic insights and catalytic innovation underlie evolution of tropane alkaloids biosynthesis.</title>
        <authorList>
            <person name="Wang Y.-J."/>
            <person name="Tian T."/>
            <person name="Huang J.-P."/>
            <person name="Huang S.-X."/>
        </authorList>
    </citation>
    <scope>NUCLEOTIDE SEQUENCE [LARGE SCALE GENOMIC DNA]</scope>
    <source>
        <strain evidence="5">KIB-2018</strain>
        <tissue evidence="5">Leaf</tissue>
    </source>
</reference>
<keyword evidence="4" id="KW-0539">Nucleus</keyword>
<accession>A0AAV8SIE4</accession>
<dbReference type="EMBL" id="JAIWQS010000010">
    <property type="protein sequence ID" value="KAJ8752012.1"/>
    <property type="molecule type" value="Genomic_DNA"/>
</dbReference>
<comment type="function">
    <text evidence="4">DNA-dependent RNA polymerase which catalyzes the transcription of DNA into RNA using the four ribonucleoside triphosphates as substrates.</text>
</comment>
<name>A0AAV8SIE4_9ROSI</name>
<proteinExistence type="predicted"/>
<keyword evidence="2 4" id="KW-0240">DNA-directed RNA polymerase</keyword>
<comment type="caution">
    <text evidence="5">The sequence shown here is derived from an EMBL/GenBank/DDBJ whole genome shotgun (WGS) entry which is preliminary data.</text>
</comment>
<organism evidence="5 6">
    <name type="scientific">Erythroxylum novogranatense</name>
    <dbReference type="NCBI Taxonomy" id="1862640"/>
    <lineage>
        <taxon>Eukaryota</taxon>
        <taxon>Viridiplantae</taxon>
        <taxon>Streptophyta</taxon>
        <taxon>Embryophyta</taxon>
        <taxon>Tracheophyta</taxon>
        <taxon>Spermatophyta</taxon>
        <taxon>Magnoliopsida</taxon>
        <taxon>eudicotyledons</taxon>
        <taxon>Gunneridae</taxon>
        <taxon>Pentapetalae</taxon>
        <taxon>rosids</taxon>
        <taxon>fabids</taxon>
        <taxon>Malpighiales</taxon>
        <taxon>Erythroxylaceae</taxon>
        <taxon>Erythroxylum</taxon>
    </lineage>
</organism>
<protein>
    <recommendedName>
        <fullName evidence="4">DNA-directed RNA polymerase subunit</fullName>
    </recommendedName>
</protein>
<evidence type="ECO:0000256" key="4">
    <source>
        <dbReference type="RuleBase" id="RU369086"/>
    </source>
</evidence>
<keyword evidence="6" id="KW-1185">Reference proteome</keyword>
<evidence type="ECO:0000256" key="3">
    <source>
        <dbReference type="ARBA" id="ARBA00023163"/>
    </source>
</evidence>
<dbReference type="PANTHER" id="PTHR12709">
    <property type="entry name" value="DNA-DIRECTED RNA POLYMERASE II, III"/>
    <property type="match status" value="1"/>
</dbReference>
<evidence type="ECO:0000256" key="2">
    <source>
        <dbReference type="ARBA" id="ARBA00022478"/>
    </source>
</evidence>
<dbReference type="GO" id="GO:0005666">
    <property type="term" value="C:RNA polymerase III complex"/>
    <property type="evidence" value="ECO:0007669"/>
    <property type="project" value="TreeGrafter"/>
</dbReference>
<comment type="subcellular location">
    <subcellularLocation>
        <location evidence="1 4">Nucleus</location>
    </subcellularLocation>
</comment>
<dbReference type="Gene3D" id="3.30.1490.120">
    <property type="entry name" value="RNA polymerase Rpb7-like, N-terminal domain"/>
    <property type="match status" value="1"/>
</dbReference>
<sequence>MLYLSLIGHKLHLPPYLLNLPLEKPIEKELDNIFIDKSGYSKIGTVVSIYDIRSIDGGFIFPGNGASTYILYIRFVEFRMDVFYPFVGEVIATKLKRVHGYFTDIAIIFLHWVIS</sequence>